<dbReference type="AlphaFoldDB" id="A0A0F9W7P3"/>
<sequence length="134" mass="15411">MLNKGLRFLLGSLFVFSLFPGTAQAHTPILNKATLHAATRGLRADYEKLKREMMEAYASGDLGRTKEEVARATRRLNGADADIEIRLNFIIQMTNEYIQKPSDYKAVRVQWEIGETAKLIFDQRRRIKRLRGIE</sequence>
<proteinExistence type="predicted"/>
<protein>
    <submittedName>
        <fullName evidence="1">Uncharacterized protein</fullName>
    </submittedName>
</protein>
<dbReference type="EMBL" id="LAZR01000332">
    <property type="protein sequence ID" value="KKN74073.1"/>
    <property type="molecule type" value="Genomic_DNA"/>
</dbReference>
<name>A0A0F9W7P3_9ZZZZ</name>
<comment type="caution">
    <text evidence="1">The sequence shown here is derived from an EMBL/GenBank/DDBJ whole genome shotgun (WGS) entry which is preliminary data.</text>
</comment>
<reference evidence="1" key="1">
    <citation type="journal article" date="2015" name="Nature">
        <title>Complex archaea that bridge the gap between prokaryotes and eukaryotes.</title>
        <authorList>
            <person name="Spang A."/>
            <person name="Saw J.H."/>
            <person name="Jorgensen S.L."/>
            <person name="Zaremba-Niedzwiedzka K."/>
            <person name="Martijn J."/>
            <person name="Lind A.E."/>
            <person name="van Eijk R."/>
            <person name="Schleper C."/>
            <person name="Guy L."/>
            <person name="Ettema T.J."/>
        </authorList>
    </citation>
    <scope>NUCLEOTIDE SEQUENCE</scope>
</reference>
<accession>A0A0F9W7P3</accession>
<gene>
    <name evidence="1" type="ORF">LCGC14_0394130</name>
</gene>
<evidence type="ECO:0000313" key="1">
    <source>
        <dbReference type="EMBL" id="KKN74073.1"/>
    </source>
</evidence>
<organism evidence="1">
    <name type="scientific">marine sediment metagenome</name>
    <dbReference type="NCBI Taxonomy" id="412755"/>
    <lineage>
        <taxon>unclassified sequences</taxon>
        <taxon>metagenomes</taxon>
        <taxon>ecological metagenomes</taxon>
    </lineage>
</organism>